<dbReference type="SMART" id="SM00448">
    <property type="entry name" value="REC"/>
    <property type="match status" value="1"/>
</dbReference>
<dbReference type="SUPFAM" id="SSF52172">
    <property type="entry name" value="CheY-like"/>
    <property type="match status" value="1"/>
</dbReference>
<accession>A0A0V8GD44</accession>
<dbReference type="EMBL" id="JBAWKY010000005">
    <property type="protein sequence ID" value="MEI4463654.1"/>
    <property type="molecule type" value="Genomic_DNA"/>
</dbReference>
<proteinExistence type="predicted"/>
<reference evidence="10 13" key="1">
    <citation type="journal article" date="2015" name="Int. J. Syst. Evol. Microbiol.">
        <title>Exiguobacterium enclense sp. nov., isolated from sediment.</title>
        <authorList>
            <person name="Dastager S.G."/>
            <person name="Mawlankar R."/>
            <person name="Sonalkar V.V."/>
            <person name="Thorat M.N."/>
            <person name="Mual P."/>
            <person name="Verma A."/>
            <person name="Krishnamurthi S."/>
            <person name="Tang S.K."/>
            <person name="Li W.J."/>
        </authorList>
    </citation>
    <scope>NUCLEOTIDE SEQUENCE [LARGE SCALE GENOMIC DNA]</scope>
    <source>
        <strain evidence="10 13">NIO-1109</strain>
    </source>
</reference>
<dbReference type="SMART" id="SM00862">
    <property type="entry name" value="Trans_reg_C"/>
    <property type="match status" value="1"/>
</dbReference>
<dbReference type="Proteomes" id="UP000072605">
    <property type="component" value="Unassembled WGS sequence"/>
</dbReference>
<keyword evidence="15" id="KW-1185">Reference proteome</keyword>
<dbReference type="InterPro" id="IPR001789">
    <property type="entry name" value="Sig_transdc_resp-reg_receiver"/>
</dbReference>
<dbReference type="GO" id="GO:0006355">
    <property type="term" value="P:regulation of DNA-templated transcription"/>
    <property type="evidence" value="ECO:0007669"/>
    <property type="project" value="InterPro"/>
</dbReference>
<evidence type="ECO:0000313" key="13">
    <source>
        <dbReference type="Proteomes" id="UP000053797"/>
    </source>
</evidence>
<dbReference type="EMBL" id="LNQL01000005">
    <property type="protein sequence ID" value="KSU48097.1"/>
    <property type="molecule type" value="Genomic_DNA"/>
</dbReference>
<evidence type="ECO:0000256" key="3">
    <source>
        <dbReference type="ARBA" id="ARBA00023015"/>
    </source>
</evidence>
<sequence length="216" mass="25454">MPHVLIVDDEPRMLELLKLYIQPYGYTCQLVDSAQQALDLCRQHVFDLILLDVMMPDMDGWTCCRLIREHSNIPILMVTARNQREDIIRTREVGANDYISKPIQEGELIGRMEVLLQQQYDGLSYDRESYRCSYLQQKISLTKTEFELLGVFLDSPRRVWTRDQLTTMLWGAEASVDERTIDSHIRHLREKLRVCGFPIEQHLETVRGIGYRWTHQ</sequence>
<name>A0A0V8GD44_9BACL</name>
<evidence type="ECO:0000313" key="10">
    <source>
        <dbReference type="EMBL" id="KSU48097.1"/>
    </source>
</evidence>
<keyword evidence="2" id="KW-0902">Two-component regulatory system</keyword>
<dbReference type="Proteomes" id="UP001387110">
    <property type="component" value="Unassembled WGS sequence"/>
</dbReference>
<dbReference type="OrthoDB" id="9790442at2"/>
<evidence type="ECO:0000313" key="14">
    <source>
        <dbReference type="Proteomes" id="UP000072605"/>
    </source>
</evidence>
<dbReference type="PANTHER" id="PTHR48111:SF73">
    <property type="entry name" value="ALKALINE PHOSPHATASE SYNTHESIS TRANSCRIPTIONAL REGULATORY PROTEIN PHOP"/>
    <property type="match status" value="1"/>
</dbReference>
<dbReference type="RefSeq" id="WP_023467148.1">
    <property type="nucleotide sequence ID" value="NZ_FMYN01000005.1"/>
</dbReference>
<feature type="domain" description="OmpR/PhoB-type" evidence="9">
    <location>
        <begin position="113"/>
        <end position="215"/>
    </location>
</feature>
<keyword evidence="3" id="KW-0805">Transcription regulation</keyword>
<reference evidence="11 14" key="2">
    <citation type="journal article" date="2016" name="Front. Microbiol.">
        <title>Genomic Resource of Rice Seed Associated Bacteria.</title>
        <authorList>
            <person name="Midha S."/>
            <person name="Bansal K."/>
            <person name="Sharma S."/>
            <person name="Kumar N."/>
            <person name="Patil P.P."/>
            <person name="Chaudhry V."/>
            <person name="Patil P.B."/>
        </authorList>
    </citation>
    <scope>NUCLEOTIDE SEQUENCE [LARGE SCALE GENOMIC DNA]</scope>
    <source>
        <strain evidence="11 14">RSA11</strain>
    </source>
</reference>
<evidence type="ECO:0000256" key="5">
    <source>
        <dbReference type="ARBA" id="ARBA00023163"/>
    </source>
</evidence>
<dbReference type="PROSITE" id="PS50110">
    <property type="entry name" value="RESPONSE_REGULATORY"/>
    <property type="match status" value="1"/>
</dbReference>
<dbReference type="PROSITE" id="PS51755">
    <property type="entry name" value="OMPR_PHOB"/>
    <property type="match status" value="1"/>
</dbReference>
<dbReference type="InterPro" id="IPR001867">
    <property type="entry name" value="OmpR/PhoB-type_DNA-bd"/>
</dbReference>
<evidence type="ECO:0000256" key="4">
    <source>
        <dbReference type="ARBA" id="ARBA00023125"/>
    </source>
</evidence>
<dbReference type="PANTHER" id="PTHR48111">
    <property type="entry name" value="REGULATOR OF RPOS"/>
    <property type="match status" value="1"/>
</dbReference>
<dbReference type="GO" id="GO:0000156">
    <property type="term" value="F:phosphorelay response regulator activity"/>
    <property type="evidence" value="ECO:0007669"/>
    <property type="project" value="TreeGrafter"/>
</dbReference>
<dbReference type="InterPro" id="IPR011006">
    <property type="entry name" value="CheY-like_superfamily"/>
</dbReference>
<dbReference type="GO" id="GO:0000976">
    <property type="term" value="F:transcription cis-regulatory region binding"/>
    <property type="evidence" value="ECO:0007669"/>
    <property type="project" value="TreeGrafter"/>
</dbReference>
<evidence type="ECO:0000313" key="12">
    <source>
        <dbReference type="EMBL" id="MEI4463654.1"/>
    </source>
</evidence>
<dbReference type="SUPFAM" id="SSF46894">
    <property type="entry name" value="C-terminal effector domain of the bipartite response regulators"/>
    <property type="match status" value="1"/>
</dbReference>
<dbReference type="AlphaFoldDB" id="A0A0V8GD44"/>
<reference evidence="12 15" key="3">
    <citation type="submission" date="2023-12" db="EMBL/GenBank/DDBJ databases">
        <authorList>
            <person name="Easwaran N."/>
            <person name="Lazarus H.P.S."/>
        </authorList>
    </citation>
    <scope>NUCLEOTIDE SEQUENCE [LARGE SCALE GENOMIC DNA]</scope>
    <source>
        <strain evidence="12 15">VIT-2023</strain>
    </source>
</reference>
<evidence type="ECO:0000256" key="7">
    <source>
        <dbReference type="PROSITE-ProRule" id="PRU01091"/>
    </source>
</evidence>
<dbReference type="EMBL" id="LDQV01000028">
    <property type="protein sequence ID" value="KTR25986.1"/>
    <property type="molecule type" value="Genomic_DNA"/>
</dbReference>
<gene>
    <name evidence="10" type="ORF">AS033_13230</name>
    <name evidence="11" type="ORF">RSA11_12310</name>
    <name evidence="12" type="ORF">SZL87_14605</name>
</gene>
<dbReference type="GO" id="GO:0032993">
    <property type="term" value="C:protein-DNA complex"/>
    <property type="evidence" value="ECO:0007669"/>
    <property type="project" value="TreeGrafter"/>
</dbReference>
<keyword evidence="5" id="KW-0804">Transcription</keyword>
<dbReference type="Proteomes" id="UP000053797">
    <property type="component" value="Unassembled WGS sequence"/>
</dbReference>
<feature type="domain" description="Response regulatory" evidence="8">
    <location>
        <begin position="3"/>
        <end position="116"/>
    </location>
</feature>
<dbReference type="Gene3D" id="1.10.10.10">
    <property type="entry name" value="Winged helix-like DNA-binding domain superfamily/Winged helix DNA-binding domain"/>
    <property type="match status" value="1"/>
</dbReference>
<dbReference type="GeneID" id="90838303"/>
<dbReference type="Pfam" id="PF00072">
    <property type="entry name" value="Response_reg"/>
    <property type="match status" value="1"/>
</dbReference>
<dbReference type="CDD" id="cd00383">
    <property type="entry name" value="trans_reg_C"/>
    <property type="match status" value="1"/>
</dbReference>
<dbReference type="InterPro" id="IPR016032">
    <property type="entry name" value="Sig_transdc_resp-reg_C-effctor"/>
</dbReference>
<evidence type="ECO:0000259" key="8">
    <source>
        <dbReference type="PROSITE" id="PS50110"/>
    </source>
</evidence>
<dbReference type="CDD" id="cd17574">
    <property type="entry name" value="REC_OmpR"/>
    <property type="match status" value="1"/>
</dbReference>
<evidence type="ECO:0000256" key="1">
    <source>
        <dbReference type="ARBA" id="ARBA00022553"/>
    </source>
</evidence>
<feature type="DNA-binding region" description="OmpR/PhoB-type" evidence="7">
    <location>
        <begin position="113"/>
        <end position="215"/>
    </location>
</feature>
<evidence type="ECO:0000259" key="9">
    <source>
        <dbReference type="PROSITE" id="PS51755"/>
    </source>
</evidence>
<dbReference type="FunFam" id="3.40.50.2300:FF:000001">
    <property type="entry name" value="DNA-binding response regulator PhoB"/>
    <property type="match status" value="1"/>
</dbReference>
<evidence type="ECO:0000256" key="6">
    <source>
        <dbReference type="PROSITE-ProRule" id="PRU00169"/>
    </source>
</evidence>
<evidence type="ECO:0000313" key="15">
    <source>
        <dbReference type="Proteomes" id="UP001387110"/>
    </source>
</evidence>
<organism evidence="10 13">
    <name type="scientific">Exiguobacterium indicum</name>
    <dbReference type="NCBI Taxonomy" id="296995"/>
    <lineage>
        <taxon>Bacteria</taxon>
        <taxon>Bacillati</taxon>
        <taxon>Bacillota</taxon>
        <taxon>Bacilli</taxon>
        <taxon>Bacillales</taxon>
        <taxon>Bacillales Family XII. Incertae Sedis</taxon>
        <taxon>Exiguobacterium</taxon>
    </lineage>
</organism>
<keyword evidence="4 7" id="KW-0238">DNA-binding</keyword>
<comment type="caution">
    <text evidence="10">The sequence shown here is derived from an EMBL/GenBank/DDBJ whole genome shotgun (WGS) entry which is preliminary data.</text>
</comment>
<evidence type="ECO:0000256" key="2">
    <source>
        <dbReference type="ARBA" id="ARBA00023012"/>
    </source>
</evidence>
<protein>
    <submittedName>
        <fullName evidence="12">Response regulator transcription factor</fullName>
    </submittedName>
    <submittedName>
        <fullName evidence="10">XRE family transcriptional regulator</fullName>
    </submittedName>
</protein>
<dbReference type="Gene3D" id="3.40.50.2300">
    <property type="match status" value="1"/>
</dbReference>
<evidence type="ECO:0000313" key="11">
    <source>
        <dbReference type="EMBL" id="KTR25986.1"/>
    </source>
</evidence>
<feature type="modified residue" description="4-aspartylphosphate" evidence="6">
    <location>
        <position position="52"/>
    </location>
</feature>
<keyword evidence="1 6" id="KW-0597">Phosphoprotein</keyword>
<dbReference type="InterPro" id="IPR036388">
    <property type="entry name" value="WH-like_DNA-bd_sf"/>
</dbReference>
<dbReference type="GO" id="GO:0005829">
    <property type="term" value="C:cytosol"/>
    <property type="evidence" value="ECO:0007669"/>
    <property type="project" value="TreeGrafter"/>
</dbReference>
<dbReference type="InterPro" id="IPR039420">
    <property type="entry name" value="WalR-like"/>
</dbReference>
<dbReference type="Pfam" id="PF00486">
    <property type="entry name" value="Trans_reg_C"/>
    <property type="match status" value="1"/>
</dbReference>